<keyword evidence="3" id="KW-1185">Reference proteome</keyword>
<sequence>MTAIDIEAFEARAAEAERRLNALEKKAGSAPSGTPGLPDQVVAMLQSVVDDLKQAKKEQRQLVEDRERLSTEVAKQKYRVQHHILPYVEDLRAEIAQLKAAGKSDVSTMSSAVKKLSLSAA</sequence>
<reference evidence="2 3" key="1">
    <citation type="submission" date="2023-10" db="EMBL/GenBank/DDBJ databases">
        <authorList>
            <person name="Maclean D."/>
            <person name="Macfadyen A."/>
        </authorList>
    </citation>
    <scope>NUCLEOTIDE SEQUENCE [LARGE SCALE GENOMIC DNA]</scope>
</reference>
<evidence type="ECO:0000313" key="2">
    <source>
        <dbReference type="EMBL" id="CAK0785779.1"/>
    </source>
</evidence>
<dbReference type="AlphaFoldDB" id="A0AAV1IIG8"/>
<accession>A0AAV1IIG8</accession>
<evidence type="ECO:0000256" key="1">
    <source>
        <dbReference type="SAM" id="Coils"/>
    </source>
</evidence>
<name>A0AAV1IIG8_9CHLO</name>
<feature type="coiled-coil region" evidence="1">
    <location>
        <begin position="6"/>
        <end position="72"/>
    </location>
</feature>
<protein>
    <submittedName>
        <fullName evidence="2">Uncharacterized protein</fullName>
    </submittedName>
</protein>
<dbReference type="EMBL" id="CAUYUE010000013">
    <property type="protein sequence ID" value="CAK0785779.1"/>
    <property type="molecule type" value="Genomic_DNA"/>
</dbReference>
<evidence type="ECO:0000313" key="3">
    <source>
        <dbReference type="Proteomes" id="UP001314263"/>
    </source>
</evidence>
<dbReference type="Proteomes" id="UP001314263">
    <property type="component" value="Unassembled WGS sequence"/>
</dbReference>
<organism evidence="2 3">
    <name type="scientific">Coccomyxa viridis</name>
    <dbReference type="NCBI Taxonomy" id="1274662"/>
    <lineage>
        <taxon>Eukaryota</taxon>
        <taxon>Viridiplantae</taxon>
        <taxon>Chlorophyta</taxon>
        <taxon>core chlorophytes</taxon>
        <taxon>Trebouxiophyceae</taxon>
        <taxon>Trebouxiophyceae incertae sedis</taxon>
        <taxon>Coccomyxaceae</taxon>
        <taxon>Coccomyxa</taxon>
    </lineage>
</organism>
<proteinExistence type="predicted"/>
<gene>
    <name evidence="2" type="ORF">CVIRNUC_008990</name>
</gene>
<keyword evidence="1" id="KW-0175">Coiled coil</keyword>
<comment type="caution">
    <text evidence="2">The sequence shown here is derived from an EMBL/GenBank/DDBJ whole genome shotgun (WGS) entry which is preliminary data.</text>
</comment>